<dbReference type="Proteomes" id="UP001597540">
    <property type="component" value="Unassembled WGS sequence"/>
</dbReference>
<feature type="coiled-coil region" evidence="1">
    <location>
        <begin position="78"/>
        <end position="136"/>
    </location>
</feature>
<evidence type="ECO:0000313" key="2">
    <source>
        <dbReference type="EMBL" id="MFD2703839.1"/>
    </source>
</evidence>
<organism evidence="2 3">
    <name type="scientific">Paenibacillus shunpengii</name>
    <dbReference type="NCBI Taxonomy" id="2054424"/>
    <lineage>
        <taxon>Bacteria</taxon>
        <taxon>Bacillati</taxon>
        <taxon>Bacillota</taxon>
        <taxon>Bacilli</taxon>
        <taxon>Bacillales</taxon>
        <taxon>Paenibacillaceae</taxon>
        <taxon>Paenibacillus</taxon>
    </lineage>
</organism>
<dbReference type="EMBL" id="JBHUMJ010000025">
    <property type="protein sequence ID" value="MFD2703839.1"/>
    <property type="molecule type" value="Genomic_DNA"/>
</dbReference>
<name>A0ABW5SVN2_9BACL</name>
<dbReference type="RefSeq" id="WP_379265420.1">
    <property type="nucleotide sequence ID" value="NZ_JBHUMJ010000025.1"/>
</dbReference>
<gene>
    <name evidence="2" type="ORF">ACFSVM_25750</name>
</gene>
<accession>A0ABW5SVN2</accession>
<reference evidence="3" key="1">
    <citation type="journal article" date="2019" name="Int. J. Syst. Evol. Microbiol.">
        <title>The Global Catalogue of Microorganisms (GCM) 10K type strain sequencing project: providing services to taxonomists for standard genome sequencing and annotation.</title>
        <authorList>
            <consortium name="The Broad Institute Genomics Platform"/>
            <consortium name="The Broad Institute Genome Sequencing Center for Infectious Disease"/>
            <person name="Wu L."/>
            <person name="Ma J."/>
        </authorList>
    </citation>
    <scope>NUCLEOTIDE SEQUENCE [LARGE SCALE GENOMIC DNA]</scope>
    <source>
        <strain evidence="3">KCTC 33849</strain>
    </source>
</reference>
<sequence length="180" mass="20800">MSRDWHKDMRMCEKASEGPWHFTDTEDVWMLFGGFNGHMQLIKAPKNSSAYAEYWPESDDAVFISETRTALPYWLQQFATEKERADKAEAEAEKWRIEAFQKYPTPDAYEAVCAALLKHRSRADQAEAELLQLRASIAWIKTMFESDWTYEPGIGEVVDEIINVLEHGTGVLEDEKTEKS</sequence>
<evidence type="ECO:0000313" key="3">
    <source>
        <dbReference type="Proteomes" id="UP001597540"/>
    </source>
</evidence>
<keyword evidence="3" id="KW-1185">Reference proteome</keyword>
<keyword evidence="1" id="KW-0175">Coiled coil</keyword>
<comment type="caution">
    <text evidence="2">The sequence shown here is derived from an EMBL/GenBank/DDBJ whole genome shotgun (WGS) entry which is preliminary data.</text>
</comment>
<protein>
    <submittedName>
        <fullName evidence="2">Uncharacterized protein</fullName>
    </submittedName>
</protein>
<proteinExistence type="predicted"/>
<evidence type="ECO:0000256" key="1">
    <source>
        <dbReference type="SAM" id="Coils"/>
    </source>
</evidence>